<evidence type="ECO:0000313" key="10">
    <source>
        <dbReference type="EMBL" id="GID51213.1"/>
    </source>
</evidence>
<dbReference type="EMBL" id="BOMF01000173">
    <property type="protein sequence ID" value="GID51213.1"/>
    <property type="molecule type" value="Genomic_DNA"/>
</dbReference>
<feature type="domain" description="ABC transporter" evidence="8">
    <location>
        <begin position="352"/>
        <end position="573"/>
    </location>
</feature>
<dbReference type="RefSeq" id="WP_204301183.1">
    <property type="nucleotide sequence ID" value="NZ_BAAAGQ010000061.1"/>
</dbReference>
<dbReference type="Pfam" id="PF00664">
    <property type="entry name" value="ABC_membrane"/>
    <property type="match status" value="1"/>
</dbReference>
<keyword evidence="2 7" id="KW-0812">Transmembrane</keyword>
<evidence type="ECO:0000256" key="5">
    <source>
        <dbReference type="ARBA" id="ARBA00022989"/>
    </source>
</evidence>
<dbReference type="SMART" id="SM00382">
    <property type="entry name" value="AAA"/>
    <property type="match status" value="1"/>
</dbReference>
<protein>
    <submittedName>
        <fullName evidence="10">ABC transporter permease</fullName>
    </submittedName>
</protein>
<evidence type="ECO:0000259" key="9">
    <source>
        <dbReference type="PROSITE" id="PS50929"/>
    </source>
</evidence>
<dbReference type="InterPro" id="IPR011527">
    <property type="entry name" value="ABC1_TM_dom"/>
</dbReference>
<evidence type="ECO:0000256" key="7">
    <source>
        <dbReference type="SAM" id="Phobius"/>
    </source>
</evidence>
<accession>A0ABQ3WYJ8</accession>
<evidence type="ECO:0000256" key="1">
    <source>
        <dbReference type="ARBA" id="ARBA00004651"/>
    </source>
</evidence>
<dbReference type="PROSITE" id="PS50929">
    <property type="entry name" value="ABC_TM1F"/>
    <property type="match status" value="1"/>
</dbReference>
<dbReference type="Gene3D" id="3.40.50.300">
    <property type="entry name" value="P-loop containing nucleotide triphosphate hydrolases"/>
    <property type="match status" value="1"/>
</dbReference>
<evidence type="ECO:0000256" key="2">
    <source>
        <dbReference type="ARBA" id="ARBA00022692"/>
    </source>
</evidence>
<feature type="transmembrane region" description="Helical" evidence="7">
    <location>
        <begin position="35"/>
        <end position="60"/>
    </location>
</feature>
<evidence type="ECO:0000256" key="4">
    <source>
        <dbReference type="ARBA" id="ARBA00022840"/>
    </source>
</evidence>
<feature type="transmembrane region" description="Helical" evidence="7">
    <location>
        <begin position="72"/>
        <end position="98"/>
    </location>
</feature>
<dbReference type="PANTHER" id="PTHR43394:SF1">
    <property type="entry name" value="ATP-BINDING CASSETTE SUB-FAMILY B MEMBER 10, MITOCHONDRIAL"/>
    <property type="match status" value="1"/>
</dbReference>
<dbReference type="InterPro" id="IPR003439">
    <property type="entry name" value="ABC_transporter-like_ATP-bd"/>
</dbReference>
<dbReference type="InterPro" id="IPR003593">
    <property type="entry name" value="AAA+_ATPase"/>
</dbReference>
<organism evidence="10">
    <name type="scientific">Actinoplanes campanulatus</name>
    <dbReference type="NCBI Taxonomy" id="113559"/>
    <lineage>
        <taxon>Bacteria</taxon>
        <taxon>Bacillati</taxon>
        <taxon>Actinomycetota</taxon>
        <taxon>Actinomycetes</taxon>
        <taxon>Micromonosporales</taxon>
        <taxon>Micromonosporaceae</taxon>
        <taxon>Actinoplanes</taxon>
    </lineage>
</organism>
<evidence type="ECO:0000256" key="6">
    <source>
        <dbReference type="ARBA" id="ARBA00023136"/>
    </source>
</evidence>
<keyword evidence="6 7" id="KW-0472">Membrane</keyword>
<dbReference type="InterPro" id="IPR039421">
    <property type="entry name" value="Type_1_exporter"/>
</dbReference>
<dbReference type="SUPFAM" id="SSF52540">
    <property type="entry name" value="P-loop containing nucleoside triphosphate hydrolases"/>
    <property type="match status" value="1"/>
</dbReference>
<dbReference type="Gene3D" id="1.20.1560.10">
    <property type="entry name" value="ABC transporter type 1, transmembrane domain"/>
    <property type="match status" value="1"/>
</dbReference>
<feature type="transmembrane region" description="Helical" evidence="7">
    <location>
        <begin position="264"/>
        <end position="283"/>
    </location>
</feature>
<dbReference type="CDD" id="cd07346">
    <property type="entry name" value="ABC_6TM_exporters"/>
    <property type="match status" value="1"/>
</dbReference>
<name>A0ABQ3WYJ8_9ACTN</name>
<sequence>MTGTSAVAEDALPIAGGRETAGEVWRLSRGHRLRLAVVGVLGIVSTTVDLIPPVAIGFLIDRAQTGTAGLGTVLTVTAVMTLSAVLGTAGTAVTIVLATRAYHAVLAALREELVAHALTLPQHAVERAGTGDLISRSSDDVTAVADAAPAVIPVVTVTAFTIVVSLGGLAALDWPYAVALAVVVPVYVFAMRWYLRSGPPVYRAERTAMSARAQQIVESQRGHATVLGFGLGEQRHRTVMTASWAVAVQTLRARTVQSMLNARLNLGECLSLAAVLVVGFVLIDHGTSTVGGATTAMLLVLRLLGPVNQLMFVIDTLQSALASLNRMIGVTTMTVAGTADEPPTPRGIVHAVRLRGVAFGYGTGPRVLADITLDIPTGQRIAVVGASGAGKTTLASVIAGIHPPDTGTVARPGSIAVITQEIHVFAGTLRDNLTLAAPDATDDQLRAALDTTGAAGMLDLLPDGLDTVVGAGGHPLTDAQAQQLALARLLLTDPDLAILDEATAEAGSTQSGLLDRAADAALAGRTGLVIAHRLTQAAACDRIVVMEHGRITENGTHADLIAAGGVYARLWSAWEAGQGGGGSVRWIDPR</sequence>
<dbReference type="PANTHER" id="PTHR43394">
    <property type="entry name" value="ATP-DEPENDENT PERMEASE MDL1, MITOCHONDRIAL"/>
    <property type="match status" value="1"/>
</dbReference>
<proteinExistence type="predicted"/>
<dbReference type="SUPFAM" id="SSF90123">
    <property type="entry name" value="ABC transporter transmembrane region"/>
    <property type="match status" value="1"/>
</dbReference>
<comment type="caution">
    <text evidence="10">The sequence shown here is derived from an EMBL/GenBank/DDBJ whole genome shotgun (WGS) entry which is preliminary data.</text>
</comment>
<gene>
    <name evidence="10" type="ORF">Aca07nite_84880</name>
</gene>
<evidence type="ECO:0000259" key="8">
    <source>
        <dbReference type="PROSITE" id="PS50893"/>
    </source>
</evidence>
<feature type="transmembrane region" description="Helical" evidence="7">
    <location>
        <begin position="150"/>
        <end position="170"/>
    </location>
</feature>
<dbReference type="InterPro" id="IPR027417">
    <property type="entry name" value="P-loop_NTPase"/>
</dbReference>
<keyword evidence="4" id="KW-0067">ATP-binding</keyword>
<keyword evidence="5 7" id="KW-1133">Transmembrane helix</keyword>
<feature type="transmembrane region" description="Helical" evidence="7">
    <location>
        <begin position="176"/>
        <end position="195"/>
    </location>
</feature>
<dbReference type="PROSITE" id="PS50893">
    <property type="entry name" value="ABC_TRANSPORTER_2"/>
    <property type="match status" value="1"/>
</dbReference>
<dbReference type="InterPro" id="IPR036640">
    <property type="entry name" value="ABC1_TM_sf"/>
</dbReference>
<reference evidence="10" key="1">
    <citation type="submission" date="2021-01" db="EMBL/GenBank/DDBJ databases">
        <title>Whole genome shotgun sequence of Actinoplanes capillaceus NBRC 16408.</title>
        <authorList>
            <person name="Komaki H."/>
            <person name="Tamura T."/>
        </authorList>
    </citation>
    <scope>NUCLEOTIDE SEQUENCE [LARGE SCALE GENOMIC DNA]</scope>
    <source>
        <strain evidence="10">NBRC 16408</strain>
    </source>
</reference>
<feature type="domain" description="ABC transmembrane type-1" evidence="9">
    <location>
        <begin position="36"/>
        <end position="319"/>
    </location>
</feature>
<evidence type="ECO:0000256" key="3">
    <source>
        <dbReference type="ARBA" id="ARBA00022741"/>
    </source>
</evidence>
<keyword evidence="3" id="KW-0547">Nucleotide-binding</keyword>
<comment type="subcellular location">
    <subcellularLocation>
        <location evidence="1">Cell membrane</location>
        <topology evidence="1">Multi-pass membrane protein</topology>
    </subcellularLocation>
</comment>
<dbReference type="Pfam" id="PF00005">
    <property type="entry name" value="ABC_tran"/>
    <property type="match status" value="1"/>
</dbReference>